<evidence type="ECO:0000313" key="2">
    <source>
        <dbReference type="Proteomes" id="UP000683360"/>
    </source>
</evidence>
<gene>
    <name evidence="1" type="ORF">MEDL_13456</name>
</gene>
<keyword evidence="2" id="KW-1185">Reference proteome</keyword>
<dbReference type="Proteomes" id="UP000683360">
    <property type="component" value="Unassembled WGS sequence"/>
</dbReference>
<reference evidence="1" key="1">
    <citation type="submission" date="2021-03" db="EMBL/GenBank/DDBJ databases">
        <authorList>
            <person name="Bekaert M."/>
        </authorList>
    </citation>
    <scope>NUCLEOTIDE SEQUENCE</scope>
</reference>
<protein>
    <submittedName>
        <fullName evidence="1">Uncharacterized protein</fullName>
    </submittedName>
</protein>
<dbReference type="AlphaFoldDB" id="A0A8S3QPB5"/>
<dbReference type="EMBL" id="CAJPWZ010000696">
    <property type="protein sequence ID" value="CAG2198723.1"/>
    <property type="molecule type" value="Genomic_DNA"/>
</dbReference>
<evidence type="ECO:0000313" key="1">
    <source>
        <dbReference type="EMBL" id="CAG2198723.1"/>
    </source>
</evidence>
<accession>A0A8S3QPB5</accession>
<sequence length="184" mass="21033">MSIRFFLGGLKSVELKCQHLKTLPSIPFTYFSRYMNCKEYMNIVCDLKWTAFYRRPLEKGSIKFVELSIGVNKLSYIMKTMFAGAGIEGYSTNSSDGLKSVELKCQNLKTLPSIPFTYFSRYMNCKEYMNIVCDLKWTAFYRRPLEKGSIKFVELSIGVNKLSYIMKTMFAGAGIEGYSTNSSG</sequence>
<comment type="caution">
    <text evidence="1">The sequence shown here is derived from an EMBL/GenBank/DDBJ whole genome shotgun (WGS) entry which is preliminary data.</text>
</comment>
<name>A0A8S3QPB5_MYTED</name>
<organism evidence="1 2">
    <name type="scientific">Mytilus edulis</name>
    <name type="common">Blue mussel</name>
    <dbReference type="NCBI Taxonomy" id="6550"/>
    <lineage>
        <taxon>Eukaryota</taxon>
        <taxon>Metazoa</taxon>
        <taxon>Spiralia</taxon>
        <taxon>Lophotrochozoa</taxon>
        <taxon>Mollusca</taxon>
        <taxon>Bivalvia</taxon>
        <taxon>Autobranchia</taxon>
        <taxon>Pteriomorphia</taxon>
        <taxon>Mytilida</taxon>
        <taxon>Mytiloidea</taxon>
        <taxon>Mytilidae</taxon>
        <taxon>Mytilinae</taxon>
        <taxon>Mytilus</taxon>
    </lineage>
</organism>
<proteinExistence type="predicted"/>